<dbReference type="RefSeq" id="WP_203717649.1">
    <property type="nucleotide sequence ID" value="NZ_BONE01000070.1"/>
</dbReference>
<feature type="transmembrane region" description="Helical" evidence="1">
    <location>
        <begin position="89"/>
        <end position="111"/>
    </location>
</feature>
<accession>A0ABQ4CZS6</accession>
<organism evidence="2 3">
    <name type="scientific">Asanoa siamensis</name>
    <dbReference type="NCBI Taxonomy" id="926357"/>
    <lineage>
        <taxon>Bacteria</taxon>
        <taxon>Bacillati</taxon>
        <taxon>Actinomycetota</taxon>
        <taxon>Actinomycetes</taxon>
        <taxon>Micromonosporales</taxon>
        <taxon>Micromonosporaceae</taxon>
        <taxon>Asanoa</taxon>
    </lineage>
</organism>
<dbReference type="Proteomes" id="UP000604117">
    <property type="component" value="Unassembled WGS sequence"/>
</dbReference>
<evidence type="ECO:0000313" key="3">
    <source>
        <dbReference type="Proteomes" id="UP000604117"/>
    </source>
</evidence>
<keyword evidence="3" id="KW-1185">Reference proteome</keyword>
<reference evidence="2 3" key="1">
    <citation type="submission" date="2021-01" db="EMBL/GenBank/DDBJ databases">
        <title>Whole genome shotgun sequence of Asanoa siamensis NBRC 107932.</title>
        <authorList>
            <person name="Komaki H."/>
            <person name="Tamura T."/>
        </authorList>
    </citation>
    <scope>NUCLEOTIDE SEQUENCE [LARGE SCALE GENOMIC DNA]</scope>
    <source>
        <strain evidence="2 3">NBRC 107932</strain>
    </source>
</reference>
<dbReference type="EMBL" id="BONE01000070">
    <property type="protein sequence ID" value="GIF76781.1"/>
    <property type="molecule type" value="Genomic_DNA"/>
</dbReference>
<comment type="caution">
    <text evidence="2">The sequence shown here is derived from an EMBL/GenBank/DDBJ whole genome shotgun (WGS) entry which is preliminary data.</text>
</comment>
<proteinExistence type="predicted"/>
<gene>
    <name evidence="2" type="ORF">Asi02nite_62990</name>
</gene>
<evidence type="ECO:0000313" key="2">
    <source>
        <dbReference type="EMBL" id="GIF76781.1"/>
    </source>
</evidence>
<name>A0ABQ4CZS6_9ACTN</name>
<keyword evidence="1" id="KW-0472">Membrane</keyword>
<feature type="transmembrane region" description="Helical" evidence="1">
    <location>
        <begin position="49"/>
        <end position="69"/>
    </location>
</feature>
<sequence length="121" mass="13028">MADVPAPVVWAAACVALLVVEHVFALATPPYGLHVPFFFHSTFAVLYAWLGLMILDGTGWALVVLTVLLATQSVGRVFVWRAEDRSYAWAVKALLAAGFVVTAVALALLWIPDSARSYLVG</sequence>
<keyword evidence="1" id="KW-0812">Transmembrane</keyword>
<evidence type="ECO:0000256" key="1">
    <source>
        <dbReference type="SAM" id="Phobius"/>
    </source>
</evidence>
<protein>
    <submittedName>
        <fullName evidence="2">Uncharacterized protein</fullName>
    </submittedName>
</protein>
<keyword evidence="1" id="KW-1133">Transmembrane helix</keyword>